<comment type="subcellular location">
    <subcellularLocation>
        <location evidence="1">Membrane</location>
        <topology evidence="1">Multi-pass membrane protein</topology>
    </subcellularLocation>
</comment>
<keyword evidence="4 5" id="KW-0472">Membrane</keyword>
<evidence type="ECO:0000313" key="6">
    <source>
        <dbReference type="EMBL" id="CAD5125796.1"/>
    </source>
</evidence>
<dbReference type="AlphaFoldDB" id="A0A7I8WCD1"/>
<gene>
    <name evidence="6" type="ORF">DGYR_LOCUS13115</name>
</gene>
<dbReference type="OrthoDB" id="438211at2759"/>
<dbReference type="GO" id="GO:0005886">
    <property type="term" value="C:plasma membrane"/>
    <property type="evidence" value="ECO:0007669"/>
    <property type="project" value="TreeGrafter"/>
</dbReference>
<protein>
    <submittedName>
        <fullName evidence="6">DgyrCDS14006</fullName>
    </submittedName>
</protein>
<proteinExistence type="predicted"/>
<dbReference type="PANTHER" id="PTHR19282">
    <property type="entry name" value="TETRASPANIN"/>
    <property type="match status" value="1"/>
</dbReference>
<organism evidence="6 7">
    <name type="scientific">Dimorphilus gyrociliatus</name>
    <dbReference type="NCBI Taxonomy" id="2664684"/>
    <lineage>
        <taxon>Eukaryota</taxon>
        <taxon>Metazoa</taxon>
        <taxon>Spiralia</taxon>
        <taxon>Lophotrochozoa</taxon>
        <taxon>Annelida</taxon>
        <taxon>Polychaeta</taxon>
        <taxon>Polychaeta incertae sedis</taxon>
        <taxon>Dinophilidae</taxon>
        <taxon>Dimorphilus</taxon>
    </lineage>
</organism>
<name>A0A7I8WCD1_9ANNE</name>
<evidence type="ECO:0000256" key="2">
    <source>
        <dbReference type="ARBA" id="ARBA00022692"/>
    </source>
</evidence>
<evidence type="ECO:0000256" key="4">
    <source>
        <dbReference type="ARBA" id="ARBA00023136"/>
    </source>
</evidence>
<keyword evidence="2 5" id="KW-0812">Transmembrane</keyword>
<sequence>MGIKGRELSNVAQCVRYFLLVTNLIFAMAGAAMIGVGIWLVVDRDFLTPLVEIDLFRAGLYMVLVCGVVIFAVFFLGCLGAMMLKKIFLIIYFIALLIITCVLFVAAILAIVMRTKLRDEIKNTMMHNLKKRYGVDLHIAKNKAVTYGFDRAQEYLRCCAVDDNGWGNYRESDWWRQQPGQVGNAKVYVPKSCCYKVAGEDYNSDDLKKCQTPDGGGAERVNVPSSCCAVILYTGRYVNKQKCQTYQNKALPAGARENYTYYHDKNRPRVPESCCYVDLYKDTILDKEKCQTYQFGPPTKPGGSSNPMVYHKGCYSRAVEFLKEHVIFIIGFGFGVAIALISGMVFSLILYCSLEY</sequence>
<dbReference type="PRINTS" id="PR00259">
    <property type="entry name" value="TMFOUR"/>
</dbReference>
<feature type="transmembrane region" description="Helical" evidence="5">
    <location>
        <begin position="326"/>
        <end position="351"/>
    </location>
</feature>
<evidence type="ECO:0000256" key="3">
    <source>
        <dbReference type="ARBA" id="ARBA00022989"/>
    </source>
</evidence>
<feature type="transmembrane region" description="Helical" evidence="5">
    <location>
        <begin position="17"/>
        <end position="41"/>
    </location>
</feature>
<keyword evidence="7" id="KW-1185">Reference proteome</keyword>
<evidence type="ECO:0000256" key="1">
    <source>
        <dbReference type="ARBA" id="ARBA00004141"/>
    </source>
</evidence>
<comment type="caution">
    <text evidence="6">The sequence shown here is derived from an EMBL/GenBank/DDBJ whole genome shotgun (WGS) entry which is preliminary data.</text>
</comment>
<dbReference type="Pfam" id="PF00335">
    <property type="entry name" value="Tetraspanin"/>
    <property type="match status" value="1"/>
</dbReference>
<dbReference type="InterPro" id="IPR018499">
    <property type="entry name" value="Tetraspanin/Peripherin"/>
</dbReference>
<evidence type="ECO:0000256" key="5">
    <source>
        <dbReference type="SAM" id="Phobius"/>
    </source>
</evidence>
<accession>A0A7I8WCD1</accession>
<keyword evidence="3 5" id="KW-1133">Transmembrane helix</keyword>
<feature type="transmembrane region" description="Helical" evidence="5">
    <location>
        <begin position="90"/>
        <end position="112"/>
    </location>
</feature>
<dbReference type="PANTHER" id="PTHR19282:SF544">
    <property type="entry name" value="TETRASPANIN"/>
    <property type="match status" value="1"/>
</dbReference>
<evidence type="ECO:0000313" key="7">
    <source>
        <dbReference type="Proteomes" id="UP000549394"/>
    </source>
</evidence>
<dbReference type="Proteomes" id="UP000549394">
    <property type="component" value="Unassembled WGS sequence"/>
</dbReference>
<reference evidence="6 7" key="1">
    <citation type="submission" date="2020-08" db="EMBL/GenBank/DDBJ databases">
        <authorList>
            <person name="Hejnol A."/>
        </authorList>
    </citation>
    <scope>NUCLEOTIDE SEQUENCE [LARGE SCALE GENOMIC DNA]</scope>
</reference>
<feature type="transmembrane region" description="Helical" evidence="5">
    <location>
        <begin position="61"/>
        <end position="84"/>
    </location>
</feature>
<dbReference type="EMBL" id="CAJFCJ010000029">
    <property type="protein sequence ID" value="CAD5125796.1"/>
    <property type="molecule type" value="Genomic_DNA"/>
</dbReference>